<gene>
    <name evidence="1" type="ORF">B0H94_10933</name>
</gene>
<comment type="caution">
    <text evidence="1">The sequence shown here is derived from an EMBL/GenBank/DDBJ whole genome shotgun (WGS) entry which is preliminary data.</text>
</comment>
<protein>
    <submittedName>
        <fullName evidence="1">Uncharacterized protein</fullName>
    </submittedName>
</protein>
<evidence type="ECO:0000313" key="2">
    <source>
        <dbReference type="Proteomes" id="UP000242310"/>
    </source>
</evidence>
<dbReference type="EMBL" id="PYAV01000009">
    <property type="protein sequence ID" value="PSL43978.1"/>
    <property type="molecule type" value="Genomic_DNA"/>
</dbReference>
<evidence type="ECO:0000313" key="1">
    <source>
        <dbReference type="EMBL" id="PSL43978.1"/>
    </source>
</evidence>
<dbReference type="AlphaFoldDB" id="A0A2P8HCP0"/>
<sequence length="140" mass="15124">MPLGTYRTRFPRPDRPKALILLVLLGLIAAFGLYYSSQAFDAAVPAVHAYHAAVVEDAAQIYAVQERPDDGAVRTLTELNEAGVLDETDGLSLFVHPGLLLYSPSSFVTFENGAPASVVFCNEGTALCTIEEAVYMDEVE</sequence>
<reference evidence="1 2" key="1">
    <citation type="submission" date="2018-03" db="EMBL/GenBank/DDBJ databases">
        <title>Genomic Encyclopedia of Type Strains, Phase III (KMG-III): the genomes of soil and plant-associated and newly described type strains.</title>
        <authorList>
            <person name="Whitman W."/>
        </authorList>
    </citation>
    <scope>NUCLEOTIDE SEQUENCE [LARGE SCALE GENOMIC DNA]</scope>
    <source>
        <strain evidence="1 2">CGMCC 1.07653</strain>
    </source>
</reference>
<organism evidence="1 2">
    <name type="scientific">Salsuginibacillus halophilus</name>
    <dbReference type="NCBI Taxonomy" id="517424"/>
    <lineage>
        <taxon>Bacteria</taxon>
        <taxon>Bacillati</taxon>
        <taxon>Bacillota</taxon>
        <taxon>Bacilli</taxon>
        <taxon>Bacillales</taxon>
        <taxon>Bacillaceae</taxon>
        <taxon>Salsuginibacillus</taxon>
    </lineage>
</organism>
<dbReference type="RefSeq" id="WP_106589083.1">
    <property type="nucleotide sequence ID" value="NZ_PYAV01000009.1"/>
</dbReference>
<proteinExistence type="predicted"/>
<accession>A0A2P8HCP0</accession>
<name>A0A2P8HCP0_9BACI</name>
<dbReference type="Proteomes" id="UP000242310">
    <property type="component" value="Unassembled WGS sequence"/>
</dbReference>
<keyword evidence="2" id="KW-1185">Reference proteome</keyword>